<keyword evidence="3" id="KW-1185">Reference proteome</keyword>
<reference evidence="2 3" key="1">
    <citation type="submission" date="2016-10" db="EMBL/GenBank/DDBJ databases">
        <authorList>
            <person name="de Groot N.N."/>
        </authorList>
    </citation>
    <scope>NUCLEOTIDE SEQUENCE [LARGE SCALE GENOMIC DNA]</scope>
    <source>
        <strain evidence="2 3">DSM 28010</strain>
    </source>
</reference>
<evidence type="ECO:0000313" key="2">
    <source>
        <dbReference type="EMBL" id="SDI69736.1"/>
    </source>
</evidence>
<dbReference type="RefSeq" id="WP_090028593.1">
    <property type="nucleotide sequence ID" value="NZ_FNEB01000004.1"/>
</dbReference>
<evidence type="ECO:0000313" key="3">
    <source>
        <dbReference type="Proteomes" id="UP000199340"/>
    </source>
</evidence>
<feature type="chain" id="PRO_5011649612" evidence="1">
    <location>
        <begin position="22"/>
        <end position="208"/>
    </location>
</feature>
<dbReference type="AlphaFoldDB" id="A0A1G8MPF0"/>
<dbReference type="Proteomes" id="UP000199340">
    <property type="component" value="Unassembled WGS sequence"/>
</dbReference>
<name>A0A1G8MPF0_9RHOB</name>
<proteinExistence type="predicted"/>
<gene>
    <name evidence="2" type="ORF">SAMN05421850_104275</name>
</gene>
<dbReference type="Pfam" id="PF06226">
    <property type="entry name" value="DUF1007"/>
    <property type="match status" value="1"/>
</dbReference>
<dbReference type="STRING" id="490829.SAMN05421850_104275"/>
<dbReference type="OrthoDB" id="1679673at2"/>
<protein>
    <submittedName>
        <fullName evidence="2">ABC-type uncharacterized transport system, substrate-binding protein</fullName>
    </submittedName>
</protein>
<feature type="signal peptide" evidence="1">
    <location>
        <begin position="1"/>
        <end position="21"/>
    </location>
</feature>
<evidence type="ECO:0000256" key="1">
    <source>
        <dbReference type="SAM" id="SignalP"/>
    </source>
</evidence>
<accession>A0A1G8MPF0</accession>
<dbReference type="InterPro" id="IPR010412">
    <property type="entry name" value="DUF1007"/>
</dbReference>
<dbReference type="EMBL" id="FNEB01000004">
    <property type="protein sequence ID" value="SDI69736.1"/>
    <property type="molecule type" value="Genomic_DNA"/>
</dbReference>
<sequence>MARFFHITAFLTAAFSPTIGAAHPHIFVDTALHVVTDDAGRISGVEVHWSYDELYSLLVLEDMELDGDYDGKLTEAELQALDGFDLQWVEGFAGDLYATVGGEGVTLGAPEGRGTSFENGKITTRHFRPVSGGGAELILRAYDPTFYTAYDLTGGVHAPEGCDVRIEKPDLDAAYAAVEAALEDMPPDPDDYPEVGDLFADTVRVTCE</sequence>
<organism evidence="2 3">
    <name type="scientific">Lutimaribacter saemankumensis</name>
    <dbReference type="NCBI Taxonomy" id="490829"/>
    <lineage>
        <taxon>Bacteria</taxon>
        <taxon>Pseudomonadati</taxon>
        <taxon>Pseudomonadota</taxon>
        <taxon>Alphaproteobacteria</taxon>
        <taxon>Rhodobacterales</taxon>
        <taxon>Roseobacteraceae</taxon>
        <taxon>Lutimaribacter</taxon>
    </lineage>
</organism>
<keyword evidence="1" id="KW-0732">Signal</keyword>